<protein>
    <submittedName>
        <fullName evidence="3">Josephin-1 like</fullName>
    </submittedName>
</protein>
<keyword evidence="4" id="KW-1185">Reference proteome</keyword>
<organism evidence="3 4">
    <name type="scientific">Actinidia chinensis var. chinensis</name>
    <name type="common">Chinese soft-hair kiwi</name>
    <dbReference type="NCBI Taxonomy" id="1590841"/>
    <lineage>
        <taxon>Eukaryota</taxon>
        <taxon>Viridiplantae</taxon>
        <taxon>Streptophyta</taxon>
        <taxon>Embryophyta</taxon>
        <taxon>Tracheophyta</taxon>
        <taxon>Spermatophyta</taxon>
        <taxon>Magnoliopsida</taxon>
        <taxon>eudicotyledons</taxon>
        <taxon>Gunneridae</taxon>
        <taxon>Pentapetalae</taxon>
        <taxon>asterids</taxon>
        <taxon>Ericales</taxon>
        <taxon>Actinidiaceae</taxon>
        <taxon>Actinidia</taxon>
    </lineage>
</organism>
<dbReference type="Gramene" id="PSS30768">
    <property type="protein sequence ID" value="PSS30768"/>
    <property type="gene ID" value="CEY00_Acc06054"/>
</dbReference>
<feature type="domain" description="Myb/SANT-like" evidence="2">
    <location>
        <begin position="26"/>
        <end position="124"/>
    </location>
</feature>
<dbReference type="OMA" id="CLKRECG"/>
<dbReference type="OrthoDB" id="1748457at2759"/>
<evidence type="ECO:0000259" key="2">
    <source>
        <dbReference type="Pfam" id="PF12776"/>
    </source>
</evidence>
<dbReference type="EMBL" id="NKQK01000005">
    <property type="protein sequence ID" value="PSS30768.1"/>
    <property type="molecule type" value="Genomic_DNA"/>
</dbReference>
<reference evidence="3 4" key="1">
    <citation type="submission" date="2017-07" db="EMBL/GenBank/DDBJ databases">
        <title>An improved, manually edited Actinidia chinensis var. chinensis (kiwifruit) genome highlights the challenges associated with draft genomes and gene prediction in plants.</title>
        <authorList>
            <person name="Pilkington S."/>
            <person name="Crowhurst R."/>
            <person name="Hilario E."/>
            <person name="Nardozza S."/>
            <person name="Fraser L."/>
            <person name="Peng Y."/>
            <person name="Gunaseelan K."/>
            <person name="Simpson R."/>
            <person name="Tahir J."/>
            <person name="Deroles S."/>
            <person name="Templeton K."/>
            <person name="Luo Z."/>
            <person name="Davy M."/>
            <person name="Cheng C."/>
            <person name="Mcneilage M."/>
            <person name="Scaglione D."/>
            <person name="Liu Y."/>
            <person name="Zhang Q."/>
            <person name="Datson P."/>
            <person name="De Silva N."/>
            <person name="Gardiner S."/>
            <person name="Bassett H."/>
            <person name="Chagne D."/>
            <person name="Mccallum J."/>
            <person name="Dzierzon H."/>
            <person name="Deng C."/>
            <person name="Wang Y.-Y."/>
            <person name="Barron N."/>
            <person name="Manako K."/>
            <person name="Bowen J."/>
            <person name="Foster T."/>
            <person name="Erridge Z."/>
            <person name="Tiffin H."/>
            <person name="Waite C."/>
            <person name="Davies K."/>
            <person name="Grierson E."/>
            <person name="Laing W."/>
            <person name="Kirk R."/>
            <person name="Chen X."/>
            <person name="Wood M."/>
            <person name="Montefiori M."/>
            <person name="Brummell D."/>
            <person name="Schwinn K."/>
            <person name="Catanach A."/>
            <person name="Fullerton C."/>
            <person name="Li D."/>
            <person name="Meiyalaghan S."/>
            <person name="Nieuwenhuizen N."/>
            <person name="Read N."/>
            <person name="Prakash R."/>
            <person name="Hunter D."/>
            <person name="Zhang H."/>
            <person name="Mckenzie M."/>
            <person name="Knabel M."/>
            <person name="Harris A."/>
            <person name="Allan A."/>
            <person name="Chen A."/>
            <person name="Janssen B."/>
            <person name="Plunkett B."/>
            <person name="Dwamena C."/>
            <person name="Voogd C."/>
            <person name="Leif D."/>
            <person name="Lafferty D."/>
            <person name="Souleyre E."/>
            <person name="Varkonyi-Gasic E."/>
            <person name="Gambi F."/>
            <person name="Hanley J."/>
            <person name="Yao J.-L."/>
            <person name="Cheung J."/>
            <person name="David K."/>
            <person name="Warren B."/>
            <person name="Marsh K."/>
            <person name="Snowden K."/>
            <person name="Lin-Wang K."/>
            <person name="Brian L."/>
            <person name="Martinez-Sanchez M."/>
            <person name="Wang M."/>
            <person name="Ileperuma N."/>
            <person name="Macnee N."/>
            <person name="Campin R."/>
            <person name="Mcatee P."/>
            <person name="Drummond R."/>
            <person name="Espley R."/>
            <person name="Ireland H."/>
            <person name="Wu R."/>
            <person name="Atkinson R."/>
            <person name="Karunairetnam S."/>
            <person name="Bulley S."/>
            <person name="Chunkath S."/>
            <person name="Hanley Z."/>
            <person name="Storey R."/>
            <person name="Thrimawithana A."/>
            <person name="Thomson S."/>
            <person name="David C."/>
            <person name="Testolin R."/>
        </authorList>
    </citation>
    <scope>NUCLEOTIDE SEQUENCE [LARGE SCALE GENOMIC DNA]</scope>
    <source>
        <strain evidence="4">cv. Red5</strain>
        <tissue evidence="3">Young leaf</tissue>
    </source>
</reference>
<dbReference type="Proteomes" id="UP000241394">
    <property type="component" value="Chromosome LG5"/>
</dbReference>
<dbReference type="Pfam" id="PF12776">
    <property type="entry name" value="Myb_DNA-bind_3"/>
    <property type="match status" value="1"/>
</dbReference>
<dbReference type="PANTHER" id="PTHR46250:SF15">
    <property type="entry name" value="OS01G0523800 PROTEIN"/>
    <property type="match status" value="1"/>
</dbReference>
<sequence>MDSIGTSAIKQKKGKGKVDGRTRRFWTQTEEKCLIHAMREVFSDPKWKLDTGTFRSGFFQEVEKKVIMAFPGTNLRASPHIDSKIKMWKSHYNLIRDALNTIGFAWCEQEKKVKIDSEDVWRNYILIYPKAKILQDMTFSFYEDWVVLFGKDRATGEGAEGPAEAVEVVDREEVLGEGDDTNFTINIDDMDFSGNSGSGGGTTSTPTSKGGKKRARASDLASMADSFATLVEKAHTSMNELSRRIGYAQDISQARKNVFTELMKLPLQSNDRLRATDEIVKNDKRVDLCFSLPDDHKMEFVCMVLTGILPP</sequence>
<accession>A0A2R6RL74</accession>
<dbReference type="InParanoid" id="A0A2R6RL74"/>
<dbReference type="PANTHER" id="PTHR46250">
    <property type="entry name" value="MYB/SANT-LIKE DNA-BINDING DOMAIN PROTEIN-RELATED"/>
    <property type="match status" value="1"/>
</dbReference>
<evidence type="ECO:0000313" key="4">
    <source>
        <dbReference type="Proteomes" id="UP000241394"/>
    </source>
</evidence>
<dbReference type="InterPro" id="IPR024752">
    <property type="entry name" value="Myb/SANT-like_dom"/>
</dbReference>
<feature type="region of interest" description="Disordered" evidence="1">
    <location>
        <begin position="191"/>
        <end position="215"/>
    </location>
</feature>
<reference evidence="4" key="2">
    <citation type="journal article" date="2018" name="BMC Genomics">
        <title>A manually annotated Actinidia chinensis var. chinensis (kiwifruit) genome highlights the challenges associated with draft genomes and gene prediction in plants.</title>
        <authorList>
            <person name="Pilkington S.M."/>
            <person name="Crowhurst R."/>
            <person name="Hilario E."/>
            <person name="Nardozza S."/>
            <person name="Fraser L."/>
            <person name="Peng Y."/>
            <person name="Gunaseelan K."/>
            <person name="Simpson R."/>
            <person name="Tahir J."/>
            <person name="Deroles S.C."/>
            <person name="Templeton K."/>
            <person name="Luo Z."/>
            <person name="Davy M."/>
            <person name="Cheng C."/>
            <person name="McNeilage M."/>
            <person name="Scaglione D."/>
            <person name="Liu Y."/>
            <person name="Zhang Q."/>
            <person name="Datson P."/>
            <person name="De Silva N."/>
            <person name="Gardiner S.E."/>
            <person name="Bassett H."/>
            <person name="Chagne D."/>
            <person name="McCallum J."/>
            <person name="Dzierzon H."/>
            <person name="Deng C."/>
            <person name="Wang Y.Y."/>
            <person name="Barron L."/>
            <person name="Manako K."/>
            <person name="Bowen J."/>
            <person name="Foster T.M."/>
            <person name="Erridge Z.A."/>
            <person name="Tiffin H."/>
            <person name="Waite C.N."/>
            <person name="Davies K.M."/>
            <person name="Grierson E.P."/>
            <person name="Laing W.A."/>
            <person name="Kirk R."/>
            <person name="Chen X."/>
            <person name="Wood M."/>
            <person name="Montefiori M."/>
            <person name="Brummell D.A."/>
            <person name="Schwinn K.E."/>
            <person name="Catanach A."/>
            <person name="Fullerton C."/>
            <person name="Li D."/>
            <person name="Meiyalaghan S."/>
            <person name="Nieuwenhuizen N."/>
            <person name="Read N."/>
            <person name="Prakash R."/>
            <person name="Hunter D."/>
            <person name="Zhang H."/>
            <person name="McKenzie M."/>
            <person name="Knabel M."/>
            <person name="Harris A."/>
            <person name="Allan A.C."/>
            <person name="Gleave A."/>
            <person name="Chen A."/>
            <person name="Janssen B.J."/>
            <person name="Plunkett B."/>
            <person name="Ampomah-Dwamena C."/>
            <person name="Voogd C."/>
            <person name="Leif D."/>
            <person name="Lafferty D."/>
            <person name="Souleyre E.J.F."/>
            <person name="Varkonyi-Gasic E."/>
            <person name="Gambi F."/>
            <person name="Hanley J."/>
            <person name="Yao J.L."/>
            <person name="Cheung J."/>
            <person name="David K.M."/>
            <person name="Warren B."/>
            <person name="Marsh K."/>
            <person name="Snowden K.C."/>
            <person name="Lin-Wang K."/>
            <person name="Brian L."/>
            <person name="Martinez-Sanchez M."/>
            <person name="Wang M."/>
            <person name="Ileperuma N."/>
            <person name="Macnee N."/>
            <person name="Campin R."/>
            <person name="McAtee P."/>
            <person name="Drummond R.S.M."/>
            <person name="Espley R.V."/>
            <person name="Ireland H.S."/>
            <person name="Wu R."/>
            <person name="Atkinson R.G."/>
            <person name="Karunairetnam S."/>
            <person name="Bulley S."/>
            <person name="Chunkath S."/>
            <person name="Hanley Z."/>
            <person name="Storey R."/>
            <person name="Thrimawithana A.H."/>
            <person name="Thomson S."/>
            <person name="David C."/>
            <person name="Testolin R."/>
            <person name="Huang H."/>
            <person name="Hellens R.P."/>
            <person name="Schaffer R.J."/>
        </authorList>
    </citation>
    <scope>NUCLEOTIDE SEQUENCE [LARGE SCALE GENOMIC DNA]</scope>
    <source>
        <strain evidence="4">cv. Red5</strain>
    </source>
</reference>
<proteinExistence type="predicted"/>
<gene>
    <name evidence="3" type="ORF">CEY00_Acc06054</name>
</gene>
<evidence type="ECO:0000256" key="1">
    <source>
        <dbReference type="SAM" id="MobiDB-lite"/>
    </source>
</evidence>
<comment type="caution">
    <text evidence="3">The sequence shown here is derived from an EMBL/GenBank/DDBJ whole genome shotgun (WGS) entry which is preliminary data.</text>
</comment>
<dbReference type="STRING" id="1590841.A0A2R6RL74"/>
<dbReference type="AlphaFoldDB" id="A0A2R6RL74"/>
<name>A0A2R6RL74_ACTCC</name>
<evidence type="ECO:0000313" key="3">
    <source>
        <dbReference type="EMBL" id="PSS30768.1"/>
    </source>
</evidence>